<dbReference type="Gene3D" id="3.40.190.290">
    <property type="match status" value="1"/>
</dbReference>
<protein>
    <submittedName>
        <fullName evidence="6">LysR family transcriptional regulator</fullName>
    </submittedName>
</protein>
<name>A0A254N487_9BURK</name>
<gene>
    <name evidence="6" type="ORF">CDO81_19980</name>
</gene>
<comment type="similarity">
    <text evidence="1">Belongs to the LysR transcriptional regulatory family.</text>
</comment>
<reference evidence="6 7" key="1">
    <citation type="journal article" date="2007" name="Int. J. Syst. Evol. Microbiol.">
        <title>Description of Pelomonas aquatica sp. nov. and Pelomonas puraquae sp. nov., isolated from industrial and haemodialysis water.</title>
        <authorList>
            <person name="Gomila M."/>
            <person name="Bowien B."/>
            <person name="Falsen E."/>
            <person name="Moore E.R."/>
            <person name="Lalucat J."/>
        </authorList>
    </citation>
    <scope>NUCLEOTIDE SEQUENCE [LARGE SCALE GENOMIC DNA]</scope>
    <source>
        <strain evidence="6 7">CCUG 52769</strain>
    </source>
</reference>
<dbReference type="SUPFAM" id="SSF53850">
    <property type="entry name" value="Periplasmic binding protein-like II"/>
    <property type="match status" value="1"/>
</dbReference>
<proteinExistence type="inferred from homology"/>
<keyword evidence="7" id="KW-1185">Reference proteome</keyword>
<dbReference type="PANTHER" id="PTHR30537:SF5">
    <property type="entry name" value="HTH-TYPE TRANSCRIPTIONAL ACTIVATOR TTDR-RELATED"/>
    <property type="match status" value="1"/>
</dbReference>
<evidence type="ECO:0000256" key="3">
    <source>
        <dbReference type="ARBA" id="ARBA00023125"/>
    </source>
</evidence>
<keyword evidence="4" id="KW-0804">Transcription</keyword>
<feature type="domain" description="HTH lysR-type" evidence="5">
    <location>
        <begin position="17"/>
        <end position="74"/>
    </location>
</feature>
<dbReference type="InterPro" id="IPR036388">
    <property type="entry name" value="WH-like_DNA-bd_sf"/>
</dbReference>
<dbReference type="GO" id="GO:0043565">
    <property type="term" value="F:sequence-specific DNA binding"/>
    <property type="evidence" value="ECO:0007669"/>
    <property type="project" value="TreeGrafter"/>
</dbReference>
<dbReference type="InterPro" id="IPR005119">
    <property type="entry name" value="LysR_subst-bd"/>
</dbReference>
<dbReference type="AlphaFoldDB" id="A0A254N487"/>
<dbReference type="InterPro" id="IPR058163">
    <property type="entry name" value="LysR-type_TF_proteobact-type"/>
</dbReference>
<dbReference type="PANTHER" id="PTHR30537">
    <property type="entry name" value="HTH-TYPE TRANSCRIPTIONAL REGULATOR"/>
    <property type="match status" value="1"/>
</dbReference>
<dbReference type="Proteomes" id="UP000197446">
    <property type="component" value="Unassembled WGS sequence"/>
</dbReference>
<organism evidence="6 7">
    <name type="scientific">Roseateles puraquae</name>
    <dbReference type="NCBI Taxonomy" id="431059"/>
    <lineage>
        <taxon>Bacteria</taxon>
        <taxon>Pseudomonadati</taxon>
        <taxon>Pseudomonadota</taxon>
        <taxon>Betaproteobacteria</taxon>
        <taxon>Burkholderiales</taxon>
        <taxon>Sphaerotilaceae</taxon>
        <taxon>Roseateles</taxon>
    </lineage>
</organism>
<evidence type="ECO:0000313" key="6">
    <source>
        <dbReference type="EMBL" id="OWR02464.1"/>
    </source>
</evidence>
<evidence type="ECO:0000256" key="1">
    <source>
        <dbReference type="ARBA" id="ARBA00009437"/>
    </source>
</evidence>
<dbReference type="PROSITE" id="PS50931">
    <property type="entry name" value="HTH_LYSR"/>
    <property type="match status" value="1"/>
</dbReference>
<keyword evidence="2" id="KW-0805">Transcription regulation</keyword>
<dbReference type="Pfam" id="PF00126">
    <property type="entry name" value="HTH_1"/>
    <property type="match status" value="1"/>
</dbReference>
<accession>A0A254N487</accession>
<evidence type="ECO:0000256" key="4">
    <source>
        <dbReference type="ARBA" id="ARBA00023163"/>
    </source>
</evidence>
<evidence type="ECO:0000259" key="5">
    <source>
        <dbReference type="PROSITE" id="PS50931"/>
    </source>
</evidence>
<dbReference type="SUPFAM" id="SSF46785">
    <property type="entry name" value="Winged helix' DNA-binding domain"/>
    <property type="match status" value="1"/>
</dbReference>
<evidence type="ECO:0000313" key="7">
    <source>
        <dbReference type="Proteomes" id="UP000197446"/>
    </source>
</evidence>
<dbReference type="EMBL" id="NISI01000009">
    <property type="protein sequence ID" value="OWR02464.1"/>
    <property type="molecule type" value="Genomic_DNA"/>
</dbReference>
<evidence type="ECO:0000256" key="2">
    <source>
        <dbReference type="ARBA" id="ARBA00023015"/>
    </source>
</evidence>
<dbReference type="Pfam" id="PF03466">
    <property type="entry name" value="LysR_substrate"/>
    <property type="match status" value="1"/>
</dbReference>
<keyword evidence="3" id="KW-0238">DNA-binding</keyword>
<dbReference type="Gene3D" id="1.10.10.10">
    <property type="entry name" value="Winged helix-like DNA-binding domain superfamily/Winged helix DNA-binding domain"/>
    <property type="match status" value="1"/>
</dbReference>
<dbReference type="InterPro" id="IPR036390">
    <property type="entry name" value="WH_DNA-bd_sf"/>
</dbReference>
<dbReference type="InterPro" id="IPR000847">
    <property type="entry name" value="LysR_HTH_N"/>
</dbReference>
<dbReference type="GO" id="GO:0006351">
    <property type="term" value="P:DNA-templated transcription"/>
    <property type="evidence" value="ECO:0007669"/>
    <property type="project" value="TreeGrafter"/>
</dbReference>
<dbReference type="GO" id="GO:0003700">
    <property type="term" value="F:DNA-binding transcription factor activity"/>
    <property type="evidence" value="ECO:0007669"/>
    <property type="project" value="InterPro"/>
</dbReference>
<sequence>MQTVRSTIETHQRSLPMKVDDLLLLAQVHKAGSLSEASRQLDLPKATLSRRLTALETAVGARLFVPGASRLTLTELGEQLAERAARHDDDIAETRQWLASRESTPRGRLRVSVPAEFAMLVLAESFARFVRRYPAVELELDTTPRRVDLFNEPYDVVVRMGPVDEPDVVARRFMMLERGLYASPVYLQARPAPTTPAELADHDFVVLSQAKGMYRSLHRGKQSADFQMRGPLEANSIGLVLSLTRAGGGIATFPFGMVAPDVAAGTLVPVLPDWQFEPLPVTLLTASRRLMPAKTRAFIDHLFETVPEWARTALLTLPAKP</sequence>
<dbReference type="CDD" id="cd08422">
    <property type="entry name" value="PBP2_CrgA_like"/>
    <property type="match status" value="1"/>
</dbReference>
<comment type="caution">
    <text evidence="6">The sequence shown here is derived from an EMBL/GenBank/DDBJ whole genome shotgun (WGS) entry which is preliminary data.</text>
</comment>